<dbReference type="GO" id="GO:0008270">
    <property type="term" value="F:zinc ion binding"/>
    <property type="evidence" value="ECO:0007669"/>
    <property type="project" value="UniProtKB-KW"/>
</dbReference>
<sequence>MENPVNLGTMIDLTSFSDGIVQGTNPSIMQRRPLNFNSNLHVLLSYVQVVIILSLVSFLVWFIINFQEMNKNKSFGLMELMILFWIIRSIWSILNSTWLSTFYRANNAEPVHCLRVSVMLSNVSGIAWCVAAIFIIFVNPSTDRTSYSYYICKVLFWTAIVLYLLPKVAYIILCALLHLVLYLMVRFNLDVRDLQPKTPNEIIEKLRVVSYKDVKEDILESGISGNSSRSHKAGSFNGTIAIDYEIPTCSICIVELLPDDLIIIMPCDGRHYFHKECIYSWLLRSQECPICRTNVVQFLEAGEVNGN</sequence>
<evidence type="ECO:0000256" key="1">
    <source>
        <dbReference type="ARBA" id="ARBA00000900"/>
    </source>
</evidence>
<dbReference type="GO" id="GO:0061630">
    <property type="term" value="F:ubiquitin protein ligase activity"/>
    <property type="evidence" value="ECO:0007669"/>
    <property type="project" value="UniProtKB-EC"/>
</dbReference>
<evidence type="ECO:0000259" key="14">
    <source>
        <dbReference type="PROSITE" id="PS50089"/>
    </source>
</evidence>
<evidence type="ECO:0000256" key="9">
    <source>
        <dbReference type="ARBA" id="ARBA00022833"/>
    </source>
</evidence>
<dbReference type="Proteomes" id="UP000002899">
    <property type="component" value="Chromosome III"/>
</dbReference>
<evidence type="ECO:0000256" key="2">
    <source>
        <dbReference type="ARBA" id="ARBA00004141"/>
    </source>
</evidence>
<dbReference type="InterPro" id="IPR013083">
    <property type="entry name" value="Znf_RING/FYVE/PHD"/>
</dbReference>
<organism evidence="15 16">
    <name type="scientific">Babesia microti (strain RI)</name>
    <dbReference type="NCBI Taxonomy" id="1133968"/>
    <lineage>
        <taxon>Eukaryota</taxon>
        <taxon>Sar</taxon>
        <taxon>Alveolata</taxon>
        <taxon>Apicomplexa</taxon>
        <taxon>Aconoidasida</taxon>
        <taxon>Piroplasmida</taxon>
        <taxon>Babesiidae</taxon>
        <taxon>Babesia</taxon>
    </lineage>
</organism>
<evidence type="ECO:0000256" key="4">
    <source>
        <dbReference type="ARBA" id="ARBA00022679"/>
    </source>
</evidence>
<dbReference type="OrthoDB" id="21204at2759"/>
<evidence type="ECO:0000313" key="16">
    <source>
        <dbReference type="Proteomes" id="UP000002899"/>
    </source>
</evidence>
<feature type="domain" description="RING-type" evidence="14">
    <location>
        <begin position="249"/>
        <end position="292"/>
    </location>
</feature>
<evidence type="ECO:0000256" key="10">
    <source>
        <dbReference type="ARBA" id="ARBA00022989"/>
    </source>
</evidence>
<evidence type="ECO:0000256" key="13">
    <source>
        <dbReference type="SAM" id="Phobius"/>
    </source>
</evidence>
<dbReference type="GO" id="GO:0016020">
    <property type="term" value="C:membrane"/>
    <property type="evidence" value="ECO:0007669"/>
    <property type="project" value="UniProtKB-SubCell"/>
</dbReference>
<dbReference type="VEuPathDB" id="PiroplasmaDB:BMR1_03g02170"/>
<gene>
    <name evidence="15" type="ORF">BMR1_03g02170</name>
</gene>
<feature type="transmembrane region" description="Helical" evidence="13">
    <location>
        <begin position="114"/>
        <end position="138"/>
    </location>
</feature>
<dbReference type="EC" id="2.3.2.27" evidence="3"/>
<comment type="catalytic activity">
    <reaction evidence="1">
        <text>S-ubiquitinyl-[E2 ubiquitin-conjugating enzyme]-L-cysteine + [acceptor protein]-L-lysine = [E2 ubiquitin-conjugating enzyme]-L-cysteine + N(6)-ubiquitinyl-[acceptor protein]-L-lysine.</text>
        <dbReference type="EC" id="2.3.2.27"/>
    </reaction>
</comment>
<keyword evidence="7 12" id="KW-0863">Zinc-finger</keyword>
<dbReference type="CDD" id="cd16454">
    <property type="entry name" value="RING-H2_PA-TM-RING"/>
    <property type="match status" value="1"/>
</dbReference>
<dbReference type="SUPFAM" id="SSF57850">
    <property type="entry name" value="RING/U-box"/>
    <property type="match status" value="1"/>
</dbReference>
<dbReference type="InterPro" id="IPR001841">
    <property type="entry name" value="Znf_RING"/>
</dbReference>
<dbReference type="PROSITE" id="PS50089">
    <property type="entry name" value="ZF_RING_2"/>
    <property type="match status" value="1"/>
</dbReference>
<feature type="transmembrane region" description="Helical" evidence="13">
    <location>
        <begin position="76"/>
        <end position="94"/>
    </location>
</feature>
<feature type="transmembrane region" description="Helical" evidence="13">
    <location>
        <begin position="43"/>
        <end position="64"/>
    </location>
</feature>
<evidence type="ECO:0000256" key="5">
    <source>
        <dbReference type="ARBA" id="ARBA00022692"/>
    </source>
</evidence>
<reference evidence="15 16" key="1">
    <citation type="journal article" date="2012" name="Nucleic Acids Res.">
        <title>Sequencing of the smallest Apicomplexan genome from the human pathogen Babesia microti.</title>
        <authorList>
            <person name="Cornillot E."/>
            <person name="Hadj-Kaddour K."/>
            <person name="Dassouli A."/>
            <person name="Noel B."/>
            <person name="Ranwez V."/>
            <person name="Vacherie B."/>
            <person name="Augagneur Y."/>
            <person name="Bres V."/>
            <person name="Duclos A."/>
            <person name="Randazzo S."/>
            <person name="Carcy B."/>
            <person name="Debierre-Grockiego F."/>
            <person name="Delbecq S."/>
            <person name="Moubri-Menage K."/>
            <person name="Shams-Eldin H."/>
            <person name="Usmani-Brown S."/>
            <person name="Bringaud F."/>
            <person name="Wincker P."/>
            <person name="Vivares C.P."/>
            <person name="Schwarz R.T."/>
            <person name="Schetters T.P."/>
            <person name="Krause P.J."/>
            <person name="Gorenflot A."/>
            <person name="Berry V."/>
            <person name="Barbe V."/>
            <person name="Ben Mamoun C."/>
        </authorList>
    </citation>
    <scope>NUCLEOTIDE SEQUENCE [LARGE SCALE GENOMIC DNA]</scope>
    <source>
        <strain evidence="15 16">RI</strain>
    </source>
</reference>
<evidence type="ECO:0000313" key="15">
    <source>
        <dbReference type="EMBL" id="SJK86431.1"/>
    </source>
</evidence>
<reference evidence="15 16" key="2">
    <citation type="journal article" date="2013" name="PLoS ONE">
        <title>Whole genome mapping and re-organization of the nuclear and mitochondrial genomes of Babesia microti isolates.</title>
        <authorList>
            <person name="Cornillot E."/>
            <person name="Dassouli A."/>
            <person name="Garg A."/>
            <person name="Pachikara N."/>
            <person name="Randazzo S."/>
            <person name="Depoix D."/>
            <person name="Carcy B."/>
            <person name="Delbecq S."/>
            <person name="Frutos R."/>
            <person name="Silva J.C."/>
            <person name="Sutton R."/>
            <person name="Krause P.J."/>
            <person name="Mamoun C.B."/>
        </authorList>
    </citation>
    <scope>NUCLEOTIDE SEQUENCE [LARGE SCALE GENOMIC DNA]</scope>
    <source>
        <strain evidence="15 16">RI</strain>
    </source>
</reference>
<reference evidence="15 16" key="3">
    <citation type="journal article" date="2016" name="Sci. Rep.">
        <title>Genome-wide diversity and gene expression profiling of Babesia microti isolates identify polymorphic genes that mediate host-pathogen interactions.</title>
        <authorList>
            <person name="Silva J.C."/>
            <person name="Cornillot E."/>
            <person name="McCracken C."/>
            <person name="Usmani-Brown S."/>
            <person name="Dwivedi A."/>
            <person name="Ifeonu O.O."/>
            <person name="Crabtree J."/>
            <person name="Gotia H.T."/>
            <person name="Virji A.Z."/>
            <person name="Reynes C."/>
            <person name="Colinge J."/>
            <person name="Kumar V."/>
            <person name="Lawres L."/>
            <person name="Pazzi J.E."/>
            <person name="Pablo J.V."/>
            <person name="Hung C."/>
            <person name="Brancato J."/>
            <person name="Kumari P."/>
            <person name="Orvis J."/>
            <person name="Tretina K."/>
            <person name="Chibucos M."/>
            <person name="Ott S."/>
            <person name="Sadzewicz L."/>
            <person name="Sengamalay N."/>
            <person name="Shetty A.C."/>
            <person name="Su Q."/>
            <person name="Tallon L."/>
            <person name="Fraser C.M."/>
            <person name="Frutos R."/>
            <person name="Molina D.M."/>
            <person name="Krause P.J."/>
            <person name="Ben Mamoun C."/>
        </authorList>
    </citation>
    <scope>NUCLEOTIDE SEQUENCE [LARGE SCALE GENOMIC DNA]</scope>
    <source>
        <strain evidence="15 16">RI</strain>
    </source>
</reference>
<keyword evidence="11 13" id="KW-0472">Membrane</keyword>
<accession>A0A1R4ABN0</accession>
<dbReference type="Pfam" id="PF13639">
    <property type="entry name" value="zf-RING_2"/>
    <property type="match status" value="1"/>
</dbReference>
<dbReference type="GeneID" id="24425075"/>
<keyword evidence="8" id="KW-0833">Ubl conjugation pathway</keyword>
<keyword evidence="5 13" id="KW-0812">Transmembrane</keyword>
<evidence type="ECO:0000256" key="11">
    <source>
        <dbReference type="ARBA" id="ARBA00023136"/>
    </source>
</evidence>
<dbReference type="AlphaFoldDB" id="A0A1R4ABN0"/>
<dbReference type="RefSeq" id="XP_021338589.1">
    <property type="nucleotide sequence ID" value="XM_021482022.1"/>
</dbReference>
<dbReference type="EMBL" id="LN871598">
    <property type="protein sequence ID" value="SJK86431.1"/>
    <property type="molecule type" value="Genomic_DNA"/>
</dbReference>
<proteinExistence type="predicted"/>
<keyword evidence="6" id="KW-0479">Metal-binding</keyword>
<evidence type="ECO:0000256" key="8">
    <source>
        <dbReference type="ARBA" id="ARBA00022786"/>
    </source>
</evidence>
<keyword evidence="4" id="KW-0808">Transferase</keyword>
<dbReference type="PANTHER" id="PTHR45977">
    <property type="entry name" value="TARGET OF ERK KINASE MPK-1"/>
    <property type="match status" value="1"/>
</dbReference>
<dbReference type="Gene3D" id="3.30.40.10">
    <property type="entry name" value="Zinc/RING finger domain, C3HC4 (zinc finger)"/>
    <property type="match status" value="1"/>
</dbReference>
<evidence type="ECO:0000256" key="7">
    <source>
        <dbReference type="ARBA" id="ARBA00022771"/>
    </source>
</evidence>
<evidence type="ECO:0000256" key="12">
    <source>
        <dbReference type="PROSITE-ProRule" id="PRU00175"/>
    </source>
</evidence>
<keyword evidence="9" id="KW-0862">Zinc</keyword>
<comment type="subcellular location">
    <subcellularLocation>
        <location evidence="2">Membrane</location>
        <topology evidence="2">Multi-pass membrane protein</topology>
    </subcellularLocation>
</comment>
<protein>
    <recommendedName>
        <fullName evidence="3">RING-type E3 ubiquitin transferase</fullName>
        <ecNumber evidence="3">2.3.2.27</ecNumber>
    </recommendedName>
</protein>
<keyword evidence="16" id="KW-1185">Reference proteome</keyword>
<dbReference type="KEGG" id="bmic:BMR1_03g02170"/>
<keyword evidence="10 13" id="KW-1133">Transmembrane helix</keyword>
<evidence type="ECO:0000256" key="3">
    <source>
        <dbReference type="ARBA" id="ARBA00012483"/>
    </source>
</evidence>
<evidence type="ECO:0000256" key="6">
    <source>
        <dbReference type="ARBA" id="ARBA00022723"/>
    </source>
</evidence>
<feature type="transmembrane region" description="Helical" evidence="13">
    <location>
        <begin position="170"/>
        <end position="189"/>
    </location>
</feature>
<name>A0A1R4ABN0_BABMR</name>